<dbReference type="Proteomes" id="UP001239213">
    <property type="component" value="Unassembled WGS sequence"/>
</dbReference>
<keyword evidence="1" id="KW-0472">Membrane</keyword>
<feature type="transmembrane region" description="Helical" evidence="1">
    <location>
        <begin position="84"/>
        <end position="109"/>
    </location>
</feature>
<evidence type="ECO:0000313" key="2">
    <source>
        <dbReference type="EMBL" id="KAK1493701.1"/>
    </source>
</evidence>
<keyword evidence="1" id="KW-0812">Transmembrane</keyword>
<reference evidence="2" key="1">
    <citation type="submission" date="2016-11" db="EMBL/GenBank/DDBJ databases">
        <title>The genome sequence of Colletotrichum cuscutae.</title>
        <authorList>
            <person name="Baroncelli R."/>
        </authorList>
    </citation>
    <scope>NUCLEOTIDE SEQUENCE</scope>
    <source>
        <strain evidence="2">IMI 304802</strain>
    </source>
</reference>
<comment type="caution">
    <text evidence="2">The sequence shown here is derived from an EMBL/GenBank/DDBJ whole genome shotgun (WGS) entry which is preliminary data.</text>
</comment>
<evidence type="ECO:0000313" key="3">
    <source>
        <dbReference type="Proteomes" id="UP001239213"/>
    </source>
</evidence>
<gene>
    <name evidence="2" type="ORF">CCUS01_03002</name>
</gene>
<name>A0AAI9YAT7_9PEZI</name>
<evidence type="ECO:0000256" key="1">
    <source>
        <dbReference type="SAM" id="Phobius"/>
    </source>
</evidence>
<keyword evidence="3" id="KW-1185">Reference proteome</keyword>
<accession>A0AAI9YAT7</accession>
<dbReference type="AlphaFoldDB" id="A0AAI9YAT7"/>
<keyword evidence="1" id="KW-1133">Transmembrane helix</keyword>
<protein>
    <submittedName>
        <fullName evidence="2">Uncharacterized protein</fullName>
    </submittedName>
</protein>
<proteinExistence type="predicted"/>
<dbReference type="EMBL" id="MPDP01000024">
    <property type="protein sequence ID" value="KAK1493701.1"/>
    <property type="molecule type" value="Genomic_DNA"/>
</dbReference>
<organism evidence="2 3">
    <name type="scientific">Colletotrichum cuscutae</name>
    <dbReference type="NCBI Taxonomy" id="1209917"/>
    <lineage>
        <taxon>Eukaryota</taxon>
        <taxon>Fungi</taxon>
        <taxon>Dikarya</taxon>
        <taxon>Ascomycota</taxon>
        <taxon>Pezizomycotina</taxon>
        <taxon>Sordariomycetes</taxon>
        <taxon>Hypocreomycetidae</taxon>
        <taxon>Glomerellales</taxon>
        <taxon>Glomerellaceae</taxon>
        <taxon>Colletotrichum</taxon>
        <taxon>Colletotrichum acutatum species complex</taxon>
    </lineage>
</organism>
<sequence length="137" mass="15706">MNQNDIQRTESWSSCFTTRPRADRLIPAFGGNNSVEGMNLDSRLIFLNSKRTYLLLFLLYRIWRKTLDITGRPSDRQSWSLGQIVALATWIPVVVEFVYMCICKSMLLIPSHDLSLADDYRPATKPAEPGENHTTKI</sequence>